<evidence type="ECO:0000313" key="2">
    <source>
        <dbReference type="EMBL" id="EEH51152.1"/>
    </source>
</evidence>
<dbReference type="InterPro" id="IPR038726">
    <property type="entry name" value="PDDEXK_AddAB-type"/>
</dbReference>
<gene>
    <name evidence="2" type="ORF">MICPUCDRAFT_54694</name>
</gene>
<proteinExistence type="predicted"/>
<dbReference type="Gene3D" id="3.90.320.10">
    <property type="match status" value="1"/>
</dbReference>
<dbReference type="GeneID" id="9690259"/>
<dbReference type="OrthoDB" id="407399at2759"/>
<dbReference type="InterPro" id="IPR011604">
    <property type="entry name" value="PDDEXK-like_dom_sf"/>
</dbReference>
<evidence type="ECO:0000259" key="1">
    <source>
        <dbReference type="Pfam" id="PF12705"/>
    </source>
</evidence>
<organism evidence="3">
    <name type="scientific">Micromonas pusilla (strain CCMP1545)</name>
    <name type="common">Picoplanktonic green alga</name>
    <dbReference type="NCBI Taxonomy" id="564608"/>
    <lineage>
        <taxon>Eukaryota</taxon>
        <taxon>Viridiplantae</taxon>
        <taxon>Chlorophyta</taxon>
        <taxon>Mamiellophyceae</taxon>
        <taxon>Mamiellales</taxon>
        <taxon>Mamiellaceae</taxon>
        <taxon>Micromonas</taxon>
    </lineage>
</organism>
<dbReference type="Pfam" id="PF12705">
    <property type="entry name" value="PDDEXK_1"/>
    <property type="match status" value="1"/>
</dbReference>
<dbReference type="KEGG" id="mpp:MICPUCDRAFT_54694"/>
<accession>C1N9Z0</accession>
<evidence type="ECO:0000313" key="3">
    <source>
        <dbReference type="Proteomes" id="UP000001876"/>
    </source>
</evidence>
<reference evidence="2 3" key="1">
    <citation type="journal article" date="2009" name="Science">
        <title>Green evolution and dynamic adaptations revealed by genomes of the marine picoeukaryotes Micromonas.</title>
        <authorList>
            <person name="Worden A.Z."/>
            <person name="Lee J.H."/>
            <person name="Mock T."/>
            <person name="Rouze P."/>
            <person name="Simmons M.P."/>
            <person name="Aerts A.L."/>
            <person name="Allen A.E."/>
            <person name="Cuvelier M.L."/>
            <person name="Derelle E."/>
            <person name="Everett M.V."/>
            <person name="Foulon E."/>
            <person name="Grimwood J."/>
            <person name="Gundlach H."/>
            <person name="Henrissat B."/>
            <person name="Napoli C."/>
            <person name="McDonald S.M."/>
            <person name="Parker M.S."/>
            <person name="Rombauts S."/>
            <person name="Salamov A."/>
            <person name="Von Dassow P."/>
            <person name="Badger J.H."/>
            <person name="Coutinho P.M."/>
            <person name="Demir E."/>
            <person name="Dubchak I."/>
            <person name="Gentemann C."/>
            <person name="Eikrem W."/>
            <person name="Gready J.E."/>
            <person name="John U."/>
            <person name="Lanier W."/>
            <person name="Lindquist E.A."/>
            <person name="Lucas S."/>
            <person name="Mayer K.F."/>
            <person name="Moreau H."/>
            <person name="Not F."/>
            <person name="Otillar R."/>
            <person name="Panaud O."/>
            <person name="Pangilinan J."/>
            <person name="Paulsen I."/>
            <person name="Piegu B."/>
            <person name="Poliakov A."/>
            <person name="Robbens S."/>
            <person name="Schmutz J."/>
            <person name="Toulza E."/>
            <person name="Wyss T."/>
            <person name="Zelensky A."/>
            <person name="Zhou K."/>
            <person name="Armbrust E.V."/>
            <person name="Bhattacharya D."/>
            <person name="Goodenough U.W."/>
            <person name="Van de Peer Y."/>
            <person name="Grigoriev I.V."/>
        </authorList>
    </citation>
    <scope>NUCLEOTIDE SEQUENCE [LARGE SCALE GENOMIC DNA]</scope>
    <source>
        <strain evidence="2 3">CCMP1545</strain>
    </source>
</reference>
<dbReference type="AlphaFoldDB" id="C1N9Z0"/>
<dbReference type="EMBL" id="GG663752">
    <property type="protein sequence ID" value="EEH51152.1"/>
    <property type="molecule type" value="Genomic_DNA"/>
</dbReference>
<dbReference type="Proteomes" id="UP000001876">
    <property type="component" value="Unassembled WGS sequence"/>
</dbReference>
<feature type="domain" description="PD-(D/E)XK endonuclease-like" evidence="1">
    <location>
        <begin position="9"/>
        <end position="214"/>
    </location>
</feature>
<dbReference type="RefSeq" id="XP_003064818.1">
    <property type="nucleotide sequence ID" value="XM_003064772.1"/>
</dbReference>
<protein>
    <submittedName>
        <fullName evidence="2">Predicted protein</fullName>
    </submittedName>
</protein>
<keyword evidence="3" id="KW-1185">Reference proteome</keyword>
<name>C1N9Z0_MICPC</name>
<sequence length="239" mass="27423">MWTENGRAKAALGTRMHALFERFYVTGKSPRETTEEEAEDDEKRAALEEDARTFEKEWTQFEHFTRERCAREDVLFAEMRLFSPKHRLAGTADLVARGSKPNGVIVYDFKRCKDSCAEDAFVLGWPKFGEKEYGCHRIRGNNHGKYRVQLNVYAELLRMNYGVDVEAMYIVRCHGERVKGDAAEVIEVARCDDVVAILLEKRERELRVRRLFAAAAAAARTCVHFARRRRRAGGDDAAA</sequence>